<dbReference type="InterPro" id="IPR050494">
    <property type="entry name" value="Ser_Thr_dual-spec_kinase"/>
</dbReference>
<reference evidence="8" key="3">
    <citation type="submission" date="2025-09" db="UniProtKB">
        <authorList>
            <consortium name="Ensembl"/>
        </authorList>
    </citation>
    <scope>IDENTIFICATION</scope>
</reference>
<dbReference type="PANTHER" id="PTHR24058:SF17">
    <property type="entry name" value="HOMEODOMAIN INTERACTING PROTEIN KINASE, ISOFORM D"/>
    <property type="match status" value="1"/>
</dbReference>
<dbReference type="Gene3D" id="3.30.200.20">
    <property type="entry name" value="Phosphorylase Kinase, domain 1"/>
    <property type="match status" value="1"/>
</dbReference>
<reference evidence="8" key="2">
    <citation type="submission" date="2025-08" db="UniProtKB">
        <authorList>
            <consortium name="Ensembl"/>
        </authorList>
    </citation>
    <scope>IDENTIFICATION</scope>
</reference>
<evidence type="ECO:0000313" key="8">
    <source>
        <dbReference type="Ensembl" id="ENSTRUP00000061987.1"/>
    </source>
</evidence>
<evidence type="ECO:0000256" key="5">
    <source>
        <dbReference type="ARBA" id="ARBA00022840"/>
    </source>
</evidence>
<keyword evidence="4" id="KW-0418">Kinase</keyword>
<dbReference type="SMART" id="SM00220">
    <property type="entry name" value="S_TKc"/>
    <property type="match status" value="1"/>
</dbReference>
<dbReference type="GO" id="GO:0004674">
    <property type="term" value="F:protein serine/threonine kinase activity"/>
    <property type="evidence" value="ECO:0007669"/>
    <property type="project" value="UniProtKB-KW"/>
</dbReference>
<sequence>MRNVSTCEFKRTWKNIAKQRTVTDLRSNTLKTKYSKNMGVFTNKVDVHQSRKDDCNLLGQQRRVVEFLGEGSFGQVLKCCNLETGTMEAVKVMKSSTNVIKKAKHEIQILKQLRRLDPNTSHVVRFNSFFFNMEDICLSFEFLDMDLDTYISEMSPCKMCLPLPEVRHITEQLVMALHHLKTIGIIHMDIKPENVMIVDRHAKPLQVKLVDFGGAQMSGNIDFETCIFTQVYSSAEVLLESEMNEALDMWSLGVTAFELAVGTVLFPYNRCYSIINSIVKILGQPPDHVLDKGQQTEEFFNRRTNDYPRWTIKTAEDCFDDVVGMLLVQQEHATGLDLFMDLIKNMLQVDPNQRITPMEALQHPFFTVKEETVKELEASSMEPCVENIQLTNYAVDQLEKPEHVPPETVVSQENPAEVQPDNSGEDQLNDGFQTEDNTLNYTCFVNTLRTVGHALALPKRTEKFDWFGWF</sequence>
<reference evidence="8 9" key="1">
    <citation type="journal article" date="2011" name="Genome Biol. Evol.">
        <title>Integration of the genetic map and genome assembly of fugu facilitates insights into distinct features of genome evolution in teleosts and mammals.</title>
        <authorList>
            <person name="Kai W."/>
            <person name="Kikuchi K."/>
            <person name="Tohari S."/>
            <person name="Chew A.K."/>
            <person name="Tay A."/>
            <person name="Fujiwara A."/>
            <person name="Hosoya S."/>
            <person name="Suetake H."/>
            <person name="Naruse K."/>
            <person name="Brenner S."/>
            <person name="Suzuki Y."/>
            <person name="Venkatesh B."/>
        </authorList>
    </citation>
    <scope>NUCLEOTIDE SEQUENCE [LARGE SCALE GENOMIC DNA]</scope>
</reference>
<keyword evidence="9" id="KW-1185">Reference proteome</keyword>
<keyword evidence="2" id="KW-0808">Transferase</keyword>
<dbReference type="PROSITE" id="PS50011">
    <property type="entry name" value="PROTEIN_KINASE_DOM"/>
    <property type="match status" value="1"/>
</dbReference>
<dbReference type="Proteomes" id="UP000005226">
    <property type="component" value="Chromosome 3"/>
</dbReference>
<dbReference type="InterPro" id="IPR011009">
    <property type="entry name" value="Kinase-like_dom_sf"/>
</dbReference>
<dbReference type="InterPro" id="IPR008271">
    <property type="entry name" value="Ser/Thr_kinase_AS"/>
</dbReference>
<keyword evidence="5" id="KW-0067">ATP-binding</keyword>
<organism evidence="8 9">
    <name type="scientific">Takifugu rubripes</name>
    <name type="common">Japanese pufferfish</name>
    <name type="synonym">Fugu rubripes</name>
    <dbReference type="NCBI Taxonomy" id="31033"/>
    <lineage>
        <taxon>Eukaryota</taxon>
        <taxon>Metazoa</taxon>
        <taxon>Chordata</taxon>
        <taxon>Craniata</taxon>
        <taxon>Vertebrata</taxon>
        <taxon>Euteleostomi</taxon>
        <taxon>Actinopterygii</taxon>
        <taxon>Neopterygii</taxon>
        <taxon>Teleostei</taxon>
        <taxon>Neoteleostei</taxon>
        <taxon>Acanthomorphata</taxon>
        <taxon>Eupercaria</taxon>
        <taxon>Tetraodontiformes</taxon>
        <taxon>Tetradontoidea</taxon>
        <taxon>Tetraodontidae</taxon>
        <taxon>Takifugu</taxon>
    </lineage>
</organism>
<proteinExistence type="predicted"/>
<dbReference type="GO" id="GO:0005634">
    <property type="term" value="C:nucleus"/>
    <property type="evidence" value="ECO:0007669"/>
    <property type="project" value="TreeGrafter"/>
</dbReference>
<evidence type="ECO:0000259" key="7">
    <source>
        <dbReference type="PROSITE" id="PS50011"/>
    </source>
</evidence>
<dbReference type="GO" id="GO:0005524">
    <property type="term" value="F:ATP binding"/>
    <property type="evidence" value="ECO:0007669"/>
    <property type="project" value="UniProtKB-KW"/>
</dbReference>
<name>A0A674MKH7_TAKRU</name>
<dbReference type="OMA" id="GCYFNRL"/>
<evidence type="ECO:0000256" key="3">
    <source>
        <dbReference type="ARBA" id="ARBA00022741"/>
    </source>
</evidence>
<keyword evidence="1" id="KW-0723">Serine/threonine-protein kinase</keyword>
<dbReference type="Pfam" id="PF00069">
    <property type="entry name" value="Pkinase"/>
    <property type="match status" value="1"/>
</dbReference>
<dbReference type="InterPro" id="IPR000719">
    <property type="entry name" value="Prot_kinase_dom"/>
</dbReference>
<feature type="domain" description="Protein kinase" evidence="7">
    <location>
        <begin position="62"/>
        <end position="366"/>
    </location>
</feature>
<accession>A0A674MKH7</accession>
<protein>
    <recommendedName>
        <fullName evidence="7">Protein kinase domain-containing protein</fullName>
    </recommendedName>
</protein>
<feature type="compositionally biased region" description="Polar residues" evidence="6">
    <location>
        <begin position="409"/>
        <end position="422"/>
    </location>
</feature>
<evidence type="ECO:0000313" key="9">
    <source>
        <dbReference type="Proteomes" id="UP000005226"/>
    </source>
</evidence>
<dbReference type="PANTHER" id="PTHR24058">
    <property type="entry name" value="DUAL SPECIFICITY PROTEIN KINASE"/>
    <property type="match status" value="1"/>
</dbReference>
<keyword evidence="3" id="KW-0547">Nucleotide-binding</keyword>
<dbReference type="AlphaFoldDB" id="A0A674MKH7"/>
<dbReference type="GeneTree" id="ENSGT00940000174653"/>
<evidence type="ECO:0000256" key="6">
    <source>
        <dbReference type="SAM" id="MobiDB-lite"/>
    </source>
</evidence>
<dbReference type="Ensembl" id="ENSTRUT00000064762.1">
    <property type="protein sequence ID" value="ENSTRUP00000061987.1"/>
    <property type="gene ID" value="ENSTRUG00000026008.1"/>
</dbReference>
<dbReference type="GO" id="GO:0005737">
    <property type="term" value="C:cytoplasm"/>
    <property type="evidence" value="ECO:0007669"/>
    <property type="project" value="TreeGrafter"/>
</dbReference>
<feature type="region of interest" description="Disordered" evidence="6">
    <location>
        <begin position="402"/>
        <end position="432"/>
    </location>
</feature>
<dbReference type="SUPFAM" id="SSF56112">
    <property type="entry name" value="Protein kinase-like (PK-like)"/>
    <property type="match status" value="1"/>
</dbReference>
<evidence type="ECO:0000256" key="1">
    <source>
        <dbReference type="ARBA" id="ARBA00022527"/>
    </source>
</evidence>
<dbReference type="Gene3D" id="1.10.510.10">
    <property type="entry name" value="Transferase(Phosphotransferase) domain 1"/>
    <property type="match status" value="1"/>
</dbReference>
<evidence type="ECO:0000256" key="2">
    <source>
        <dbReference type="ARBA" id="ARBA00022679"/>
    </source>
</evidence>
<dbReference type="PROSITE" id="PS00108">
    <property type="entry name" value="PROTEIN_KINASE_ST"/>
    <property type="match status" value="1"/>
</dbReference>
<dbReference type="GO" id="GO:0004713">
    <property type="term" value="F:protein tyrosine kinase activity"/>
    <property type="evidence" value="ECO:0007669"/>
    <property type="project" value="TreeGrafter"/>
</dbReference>
<evidence type="ECO:0000256" key="4">
    <source>
        <dbReference type="ARBA" id="ARBA00022777"/>
    </source>
</evidence>